<dbReference type="EMBL" id="CP001199">
    <property type="protein sequence ID" value="ACK74240.1"/>
    <property type="molecule type" value="Genomic_DNA"/>
</dbReference>
<dbReference type="AlphaFoldDB" id="A0A0H3C295"/>
<keyword evidence="1" id="KW-0614">Plasmid</keyword>
<protein>
    <submittedName>
        <fullName evidence="1">Uncharacterized protein</fullName>
    </submittedName>
</protein>
<evidence type="ECO:0000313" key="2">
    <source>
        <dbReference type="Proteomes" id="UP000006901"/>
    </source>
</evidence>
<proteinExistence type="predicted"/>
<dbReference type="HOGENOM" id="CLU_2951120_0_0_12"/>
<reference evidence="1 2" key="1">
    <citation type="journal article" date="2011" name="J. Bacteriol.">
        <title>Whole-genome sequences of thirteen isolates of Borrelia burgdorferi.</title>
        <authorList>
            <person name="Schutzer S.E."/>
            <person name="Fraser-Liggett C.M."/>
            <person name="Casjens S.R."/>
            <person name="Qiu W.G."/>
            <person name="Dunn J.J."/>
            <person name="Mongodin E.F."/>
            <person name="Luft B.J."/>
        </authorList>
    </citation>
    <scope>NUCLEOTIDE SEQUENCE [LARGE SCALE GENOMIC DNA]</scope>
    <source>
        <strain evidence="1 2">ZS7</strain>
        <plasmid evidence="1 2">ZS7_lp54</plasmid>
    </source>
</reference>
<accession>A0A0H3C295</accession>
<name>A0A0H3C295_BORBZ</name>
<dbReference type="KEGG" id="bbz:BbuZS7_A58"/>
<gene>
    <name evidence="1" type="ordered locus">BbuZS7_A58</name>
</gene>
<geneLocation type="plasmid" evidence="1 2">
    <name>ZS7_lp54</name>
</geneLocation>
<sequence length="59" mass="6936">MLFFIYSTTGPIISLFLRQVLVLSQSKHEHINEHKSNVFPSLVNANLYFFKIYSPFVKM</sequence>
<dbReference type="Proteomes" id="UP000006901">
    <property type="component" value="Plasmid ZS7_lp54"/>
</dbReference>
<organism evidence="1 2">
    <name type="scientific">Borreliella burgdorferi (strain ZS7)</name>
    <name type="common">Borrelia burgdorferi</name>
    <dbReference type="NCBI Taxonomy" id="445985"/>
    <lineage>
        <taxon>Bacteria</taxon>
        <taxon>Pseudomonadati</taxon>
        <taxon>Spirochaetota</taxon>
        <taxon>Spirochaetia</taxon>
        <taxon>Spirochaetales</taxon>
        <taxon>Borreliaceae</taxon>
        <taxon>Borreliella</taxon>
    </lineage>
</organism>
<evidence type="ECO:0000313" key="1">
    <source>
        <dbReference type="EMBL" id="ACK74240.1"/>
    </source>
</evidence>